<feature type="transmembrane region" description="Helical" evidence="1">
    <location>
        <begin position="286"/>
        <end position="304"/>
    </location>
</feature>
<gene>
    <name evidence="3" type="ORF">CQA43_06530</name>
</gene>
<dbReference type="Proteomes" id="UP000256650">
    <property type="component" value="Unassembled WGS sequence"/>
</dbReference>
<feature type="domain" description="DUF2157" evidence="2">
    <location>
        <begin position="16"/>
        <end position="145"/>
    </location>
</feature>
<reference evidence="3 4" key="1">
    <citation type="submission" date="2018-04" db="EMBL/GenBank/DDBJ databases">
        <title>Novel Campyloabacter and Helicobacter Species and Strains.</title>
        <authorList>
            <person name="Mannion A.J."/>
            <person name="Shen Z."/>
            <person name="Fox J.G."/>
        </authorList>
    </citation>
    <scope>NUCLEOTIDE SEQUENCE [LARGE SCALE GENOMIC DNA]</scope>
    <source>
        <strain evidence="3 4">MIT 99-5101</strain>
    </source>
</reference>
<keyword evidence="1" id="KW-0812">Transmembrane</keyword>
<feature type="transmembrane region" description="Helical" evidence="1">
    <location>
        <begin position="310"/>
        <end position="327"/>
    </location>
</feature>
<dbReference type="RefSeq" id="WP_115551816.1">
    <property type="nucleotide sequence ID" value="NZ_CAONBV010000002.1"/>
</dbReference>
<feature type="transmembrane region" description="Helical" evidence="1">
    <location>
        <begin position="102"/>
        <end position="121"/>
    </location>
</feature>
<keyword evidence="1" id="KW-0472">Membrane</keyword>
<dbReference type="GeneID" id="82535943"/>
<feature type="transmembrane region" description="Helical" evidence="1">
    <location>
        <begin position="355"/>
        <end position="373"/>
    </location>
</feature>
<feature type="transmembrane region" description="Helical" evidence="1">
    <location>
        <begin position="259"/>
        <end position="279"/>
    </location>
</feature>
<dbReference type="OrthoDB" id="5321773at2"/>
<sequence>MFFNKKSFLKSEIIKLANEGFINKEQEKAIFGFYHFDENSDFPLLITLAFVFIGLSLLTLVAYNWEQIPNILKTFLLLATLFATHLGIFYSKNSIFQQGFGILSGFVLLANIALLSQIYHLGEDTALAFLSVGCVVLFLALILKSFSVFITGYLLTSVWYFLSFDNHSIHLFICLILLGIIVQSGILFCLSLNAARFLAFLNFVFLNLYLYNFQGNNLNLSTFAWLSLIILGFHLKSYQSYAFFALALTFIALSYDANHLFLSISSISLSALLILLGAINLYFKHYFLGILTISLLLIGNYSNLYPTNAIILKGFYSFFTFLLGIHFIKENHKILGLLTFSLLIVIRYLDLLGDYIGASVVFLCFGLGLLLFARRKNA</sequence>
<keyword evidence="4" id="KW-1185">Reference proteome</keyword>
<keyword evidence="1" id="KW-1133">Transmembrane helix</keyword>
<feature type="transmembrane region" description="Helical" evidence="1">
    <location>
        <begin position="168"/>
        <end position="188"/>
    </location>
</feature>
<dbReference type="AlphaFoldDB" id="A0A3D8IDD5"/>
<evidence type="ECO:0000259" key="2">
    <source>
        <dbReference type="Pfam" id="PF09925"/>
    </source>
</evidence>
<feature type="transmembrane region" description="Helical" evidence="1">
    <location>
        <begin position="71"/>
        <end position="90"/>
    </location>
</feature>
<name>A0A3D8IDD5_9HELI</name>
<dbReference type="InterPro" id="IPR018677">
    <property type="entry name" value="DUF2157"/>
</dbReference>
<feature type="transmembrane region" description="Helical" evidence="1">
    <location>
        <begin position="42"/>
        <end position="65"/>
    </location>
</feature>
<feature type="transmembrane region" description="Helical" evidence="1">
    <location>
        <begin position="127"/>
        <end position="156"/>
    </location>
</feature>
<comment type="caution">
    <text evidence="3">The sequence shown here is derived from an EMBL/GenBank/DDBJ whole genome shotgun (WGS) entry which is preliminary data.</text>
</comment>
<evidence type="ECO:0000256" key="1">
    <source>
        <dbReference type="SAM" id="Phobius"/>
    </source>
</evidence>
<organism evidence="3 4">
    <name type="scientific">Helicobacter ganmani</name>
    <dbReference type="NCBI Taxonomy" id="60246"/>
    <lineage>
        <taxon>Bacteria</taxon>
        <taxon>Pseudomonadati</taxon>
        <taxon>Campylobacterota</taxon>
        <taxon>Epsilonproteobacteria</taxon>
        <taxon>Campylobacterales</taxon>
        <taxon>Helicobacteraceae</taxon>
        <taxon>Helicobacter</taxon>
    </lineage>
</organism>
<protein>
    <recommendedName>
        <fullName evidence="2">DUF2157 domain-containing protein</fullName>
    </recommendedName>
</protein>
<dbReference type="Pfam" id="PF09925">
    <property type="entry name" value="DUF2157"/>
    <property type="match status" value="1"/>
</dbReference>
<accession>A0A3D8IDD5</accession>
<dbReference type="EMBL" id="NXLS01000006">
    <property type="protein sequence ID" value="RDU62551.1"/>
    <property type="molecule type" value="Genomic_DNA"/>
</dbReference>
<proteinExistence type="predicted"/>
<feature type="transmembrane region" description="Helical" evidence="1">
    <location>
        <begin position="194"/>
        <end position="211"/>
    </location>
</feature>
<feature type="transmembrane region" description="Helical" evidence="1">
    <location>
        <begin position="223"/>
        <end position="253"/>
    </location>
</feature>
<evidence type="ECO:0000313" key="4">
    <source>
        <dbReference type="Proteomes" id="UP000256650"/>
    </source>
</evidence>
<evidence type="ECO:0000313" key="3">
    <source>
        <dbReference type="EMBL" id="RDU62551.1"/>
    </source>
</evidence>